<dbReference type="InterPro" id="IPR050879">
    <property type="entry name" value="Acyltransferase_3"/>
</dbReference>
<feature type="transmembrane region" description="Helical" evidence="2">
    <location>
        <begin position="298"/>
        <end position="317"/>
    </location>
</feature>
<feature type="transmembrane region" description="Helical" evidence="2">
    <location>
        <begin position="323"/>
        <end position="345"/>
    </location>
</feature>
<protein>
    <submittedName>
        <fullName evidence="4">Acyltransferase</fullName>
    </submittedName>
</protein>
<feature type="transmembrane region" description="Helical" evidence="2">
    <location>
        <begin position="169"/>
        <end position="187"/>
    </location>
</feature>
<feature type="domain" description="Acyltransferase 3" evidence="3">
    <location>
        <begin position="27"/>
        <end position="342"/>
    </location>
</feature>
<feature type="transmembrane region" description="Helical" evidence="2">
    <location>
        <begin position="257"/>
        <end position="277"/>
    </location>
</feature>
<dbReference type="GO" id="GO:0000271">
    <property type="term" value="P:polysaccharide biosynthetic process"/>
    <property type="evidence" value="ECO:0007669"/>
    <property type="project" value="TreeGrafter"/>
</dbReference>
<sequence length="381" mass="41962">MASILRSHPAGQVPQSAQPARADKTLYSLQALRFIAAALVVISHIRNEVGLTPFGSSGVDIFFVISGFIIYYVTRDGAPQFFTRRLIRIVPLYWLGTLALAAIALKAPGMLNHTSLDADKLLGSLFFIPVWNESIQYHMPLLTLGWSLNYEILFYLVFFIALKISHQHRLLISSLLLVSLTAVHPYAAPESALAFWSDAYVVEFIYGMLLAQLLSSTRFIEHARLPMLAAAAGLALYTWALLPDTGLVTQEMALDKWVRVVVIGLPSTALVVLTLACEQAFRKLGQPAKATIDFLGELSYPIYIFHIYVMGAVKRLGALQFSLPVYTAIVFAATLTVAAAVYVLYEKPVRAFLSRHLLHGKGGNKDKGRHHPPQAAMPLAS</sequence>
<keyword evidence="4" id="KW-0808">Transferase</keyword>
<dbReference type="GO" id="GO:0016747">
    <property type="term" value="F:acyltransferase activity, transferring groups other than amino-acyl groups"/>
    <property type="evidence" value="ECO:0007669"/>
    <property type="project" value="InterPro"/>
</dbReference>
<dbReference type="InterPro" id="IPR002656">
    <property type="entry name" value="Acyl_transf_3_dom"/>
</dbReference>
<feature type="transmembrane region" description="Helical" evidence="2">
    <location>
        <begin position="225"/>
        <end position="242"/>
    </location>
</feature>
<name>E7RU16_9BURK</name>
<dbReference type="PANTHER" id="PTHR23028:SF131">
    <property type="entry name" value="BLR2367 PROTEIN"/>
    <property type="match status" value="1"/>
</dbReference>
<feature type="transmembrane region" description="Helical" evidence="2">
    <location>
        <begin position="86"/>
        <end position="105"/>
    </location>
</feature>
<dbReference type="EMBL" id="AEQP01000001">
    <property type="protein sequence ID" value="EFV96252.1"/>
    <property type="molecule type" value="Genomic_DNA"/>
</dbReference>
<dbReference type="GO" id="GO:0016020">
    <property type="term" value="C:membrane"/>
    <property type="evidence" value="ECO:0007669"/>
    <property type="project" value="TreeGrafter"/>
</dbReference>
<reference evidence="4 5" key="1">
    <citation type="submission" date="2010-12" db="EMBL/GenBank/DDBJ databases">
        <authorList>
            <person name="Muzny D."/>
            <person name="Qin X."/>
            <person name="Deng J."/>
            <person name="Jiang H."/>
            <person name="Liu Y."/>
            <person name="Qu J."/>
            <person name="Song X.-Z."/>
            <person name="Zhang L."/>
            <person name="Thornton R."/>
            <person name="Coyle M."/>
            <person name="Francisco L."/>
            <person name="Jackson L."/>
            <person name="Javaid M."/>
            <person name="Korchina V."/>
            <person name="Kovar C."/>
            <person name="Mata R."/>
            <person name="Mathew T."/>
            <person name="Ngo R."/>
            <person name="Nguyen L."/>
            <person name="Nguyen N."/>
            <person name="Okwuonu G."/>
            <person name="Ongeri F."/>
            <person name="Pham C."/>
            <person name="Simmons D."/>
            <person name="Wilczek-Boney K."/>
            <person name="Hale W."/>
            <person name="Jakkamsetti A."/>
            <person name="Pham P."/>
            <person name="Ruth R."/>
            <person name="San Lucas F."/>
            <person name="Warren J."/>
            <person name="Zhang J."/>
            <person name="Zhao Z."/>
            <person name="Zhou C."/>
            <person name="Zhu D."/>
            <person name="Lee S."/>
            <person name="Bess C."/>
            <person name="Blankenburg K."/>
            <person name="Forbes L."/>
            <person name="Fu Q."/>
            <person name="Gubbala S."/>
            <person name="Hirani K."/>
            <person name="Jayaseelan J.C."/>
            <person name="Lara F."/>
            <person name="Munidasa M."/>
            <person name="Palculict T."/>
            <person name="Patil S."/>
            <person name="Pu L.-L."/>
            <person name="Saada N."/>
            <person name="Tang L."/>
            <person name="Weissenberger G."/>
            <person name="Zhu Y."/>
            <person name="Hemphill L."/>
            <person name="Shang Y."/>
            <person name="Youmans B."/>
            <person name="Ayvaz T."/>
            <person name="Ross M."/>
            <person name="Santibanez J."/>
            <person name="Aqrawi P."/>
            <person name="Gross S."/>
            <person name="Joshi V."/>
            <person name="Fowler G."/>
            <person name="Nazareth L."/>
            <person name="Reid J."/>
            <person name="Worley K."/>
            <person name="Petrosino J."/>
            <person name="Highlander S."/>
            <person name="Gibbs R."/>
        </authorList>
    </citation>
    <scope>NUCLEOTIDE SEQUENCE [LARGE SCALE GENOMIC DNA]</scope>
    <source>
        <strain evidence="4 5">ATCC 51599</strain>
    </source>
</reference>
<feature type="transmembrane region" description="Helical" evidence="2">
    <location>
        <begin position="193"/>
        <end position="213"/>
    </location>
</feature>
<feature type="transmembrane region" description="Helical" evidence="2">
    <location>
        <begin position="51"/>
        <end position="74"/>
    </location>
</feature>
<evidence type="ECO:0000256" key="2">
    <source>
        <dbReference type="SAM" id="Phobius"/>
    </source>
</evidence>
<evidence type="ECO:0000313" key="4">
    <source>
        <dbReference type="EMBL" id="EFV96252.1"/>
    </source>
</evidence>
<keyword evidence="2" id="KW-0472">Membrane</keyword>
<feature type="region of interest" description="Disordered" evidence="1">
    <location>
        <begin position="362"/>
        <end position="381"/>
    </location>
</feature>
<dbReference type="PANTHER" id="PTHR23028">
    <property type="entry name" value="ACETYLTRANSFERASE"/>
    <property type="match status" value="1"/>
</dbReference>
<keyword evidence="2" id="KW-0812">Transmembrane</keyword>
<dbReference type="Proteomes" id="UP000011021">
    <property type="component" value="Unassembled WGS sequence"/>
</dbReference>
<comment type="caution">
    <text evidence="4">The sequence shown here is derived from an EMBL/GenBank/DDBJ whole genome shotgun (WGS) entry which is preliminary data.</text>
</comment>
<accession>E7RU16</accession>
<dbReference type="RefSeq" id="WP_005672392.1">
    <property type="nucleotide sequence ID" value="NZ_CP146288.1"/>
</dbReference>
<keyword evidence="4" id="KW-0012">Acyltransferase</keyword>
<dbReference type="AlphaFoldDB" id="E7RU16"/>
<keyword evidence="2" id="KW-1133">Transmembrane helix</keyword>
<evidence type="ECO:0000256" key="1">
    <source>
        <dbReference type="SAM" id="MobiDB-lite"/>
    </source>
</evidence>
<feature type="transmembrane region" description="Helical" evidence="2">
    <location>
        <begin position="141"/>
        <end position="162"/>
    </location>
</feature>
<dbReference type="HOGENOM" id="CLU_005679_2_0_4"/>
<dbReference type="Pfam" id="PF01757">
    <property type="entry name" value="Acyl_transf_3"/>
    <property type="match status" value="1"/>
</dbReference>
<dbReference type="eggNOG" id="COG1835">
    <property type="taxonomic scope" value="Bacteria"/>
</dbReference>
<gene>
    <name evidence="4" type="ORF">HMPREF0551_0435</name>
</gene>
<keyword evidence="5" id="KW-1185">Reference proteome</keyword>
<evidence type="ECO:0000313" key="5">
    <source>
        <dbReference type="Proteomes" id="UP000011021"/>
    </source>
</evidence>
<evidence type="ECO:0000259" key="3">
    <source>
        <dbReference type="Pfam" id="PF01757"/>
    </source>
</evidence>
<organism evidence="4 5">
    <name type="scientific">Lautropia mirabilis ATCC 51599</name>
    <dbReference type="NCBI Taxonomy" id="887898"/>
    <lineage>
        <taxon>Bacteria</taxon>
        <taxon>Pseudomonadati</taxon>
        <taxon>Pseudomonadota</taxon>
        <taxon>Betaproteobacteria</taxon>
        <taxon>Burkholderiales</taxon>
        <taxon>Burkholderiaceae</taxon>
        <taxon>Lautropia</taxon>
    </lineage>
</organism>
<dbReference type="STRING" id="887898.HMPREF0551_0435"/>
<proteinExistence type="predicted"/>